<evidence type="ECO:0000313" key="4">
    <source>
        <dbReference type="Proteomes" id="UP001207337"/>
    </source>
</evidence>
<reference evidence="3 4" key="1">
    <citation type="submission" date="2021-11" db="EMBL/GenBank/DDBJ databases">
        <title>Aliifidinibius sp. nov., a new bacterium isolated from saline soil.</title>
        <authorList>
            <person name="Galisteo C."/>
            <person name="De La Haba R."/>
            <person name="Sanchez-Porro C."/>
            <person name="Ventosa A."/>
        </authorList>
    </citation>
    <scope>NUCLEOTIDE SEQUENCE [LARGE SCALE GENOMIC DNA]</scope>
    <source>
        <strain evidence="3 4">KACC 190600</strain>
    </source>
</reference>
<evidence type="ECO:0000259" key="2">
    <source>
        <dbReference type="Pfam" id="PF13581"/>
    </source>
</evidence>
<accession>A0ABT3Q1V1</accession>
<organism evidence="3 4">
    <name type="scientific">Fodinibius salicampi</name>
    <dbReference type="NCBI Taxonomy" id="1920655"/>
    <lineage>
        <taxon>Bacteria</taxon>
        <taxon>Pseudomonadati</taxon>
        <taxon>Balneolota</taxon>
        <taxon>Balneolia</taxon>
        <taxon>Balneolales</taxon>
        <taxon>Balneolaceae</taxon>
        <taxon>Fodinibius</taxon>
    </lineage>
</organism>
<name>A0ABT3Q1V1_9BACT</name>
<dbReference type="CDD" id="cd16936">
    <property type="entry name" value="HATPase_RsbW-like"/>
    <property type="match status" value="1"/>
</dbReference>
<dbReference type="PANTHER" id="PTHR35526:SF3">
    <property type="entry name" value="ANTI-SIGMA-F FACTOR RSBW"/>
    <property type="match status" value="1"/>
</dbReference>
<dbReference type="RefSeq" id="WP_265791187.1">
    <property type="nucleotide sequence ID" value="NZ_BAABRS010000004.1"/>
</dbReference>
<dbReference type="InterPro" id="IPR050267">
    <property type="entry name" value="Anti-sigma-factor_SerPK"/>
</dbReference>
<evidence type="ECO:0000256" key="1">
    <source>
        <dbReference type="ARBA" id="ARBA00022527"/>
    </source>
</evidence>
<keyword evidence="3" id="KW-0547">Nucleotide-binding</keyword>
<evidence type="ECO:0000313" key="3">
    <source>
        <dbReference type="EMBL" id="MCW9714107.1"/>
    </source>
</evidence>
<keyword evidence="1" id="KW-0808">Transferase</keyword>
<dbReference type="InterPro" id="IPR036890">
    <property type="entry name" value="HATPase_C_sf"/>
</dbReference>
<gene>
    <name evidence="3" type="ORF">LQ318_14435</name>
</gene>
<feature type="domain" description="Histidine kinase/HSP90-like ATPase" evidence="2">
    <location>
        <begin position="18"/>
        <end position="132"/>
    </location>
</feature>
<keyword evidence="4" id="KW-1185">Reference proteome</keyword>
<keyword evidence="1" id="KW-0418">Kinase</keyword>
<dbReference type="InterPro" id="IPR003594">
    <property type="entry name" value="HATPase_dom"/>
</dbReference>
<protein>
    <submittedName>
        <fullName evidence="3">ATP-binding protein</fullName>
    </submittedName>
</protein>
<keyword evidence="3" id="KW-0067">ATP-binding</keyword>
<comment type="caution">
    <text evidence="3">The sequence shown here is derived from an EMBL/GenBank/DDBJ whole genome shotgun (WGS) entry which is preliminary data.</text>
</comment>
<dbReference type="GO" id="GO:0005524">
    <property type="term" value="F:ATP binding"/>
    <property type="evidence" value="ECO:0007669"/>
    <property type="project" value="UniProtKB-KW"/>
</dbReference>
<dbReference type="SUPFAM" id="SSF55874">
    <property type="entry name" value="ATPase domain of HSP90 chaperone/DNA topoisomerase II/histidine kinase"/>
    <property type="match status" value="1"/>
</dbReference>
<keyword evidence="1" id="KW-0723">Serine/threonine-protein kinase</keyword>
<sequence>MASADQKTLSIPSSYEALEQLEPFVIELQQWASFSDEDQNRIMLALSEAVNNAIVHGNDLQEDKTVTISASYQDRQLDISVMDEGKGFDPESIPNPLKEQNLLNEGGRGVYLMKQYADNVIFTKNGSKVTMNFEIG</sequence>
<dbReference type="Gene3D" id="3.30.565.10">
    <property type="entry name" value="Histidine kinase-like ATPase, C-terminal domain"/>
    <property type="match status" value="1"/>
</dbReference>
<dbReference type="Pfam" id="PF13581">
    <property type="entry name" value="HATPase_c_2"/>
    <property type="match status" value="1"/>
</dbReference>
<dbReference type="Proteomes" id="UP001207337">
    <property type="component" value="Unassembled WGS sequence"/>
</dbReference>
<dbReference type="PANTHER" id="PTHR35526">
    <property type="entry name" value="ANTI-SIGMA-F FACTOR RSBW-RELATED"/>
    <property type="match status" value="1"/>
</dbReference>
<proteinExistence type="predicted"/>
<dbReference type="EMBL" id="JAJNDC010000004">
    <property type="protein sequence ID" value="MCW9714107.1"/>
    <property type="molecule type" value="Genomic_DNA"/>
</dbReference>